<comment type="caution">
    <text evidence="2">The sequence shown here is derived from an EMBL/GenBank/DDBJ whole genome shotgun (WGS) entry which is preliminary data.</text>
</comment>
<dbReference type="InterPro" id="IPR050407">
    <property type="entry name" value="Geranylgeranyl_reductase"/>
</dbReference>
<evidence type="ECO:0000313" key="2">
    <source>
        <dbReference type="EMBL" id="MFC4231710.1"/>
    </source>
</evidence>
<dbReference type="InterPro" id="IPR036188">
    <property type="entry name" value="FAD/NAD-bd_sf"/>
</dbReference>
<dbReference type="PANTHER" id="PTHR42685:SF22">
    <property type="entry name" value="CONDITIONED MEDIUM FACTOR RECEPTOR 1"/>
    <property type="match status" value="1"/>
</dbReference>
<dbReference type="PRINTS" id="PR00368">
    <property type="entry name" value="FADPNR"/>
</dbReference>
<dbReference type="PANTHER" id="PTHR42685">
    <property type="entry name" value="GERANYLGERANYL DIPHOSPHATE REDUCTASE"/>
    <property type="match status" value="1"/>
</dbReference>
<keyword evidence="2" id="KW-0560">Oxidoreductase</keyword>
<dbReference type="Proteomes" id="UP001595906">
    <property type="component" value="Unassembled WGS sequence"/>
</dbReference>
<dbReference type="RefSeq" id="WP_379013287.1">
    <property type="nucleotide sequence ID" value="NZ_JBHSDC010000012.1"/>
</dbReference>
<name>A0ABV8PWU6_9BACT</name>
<evidence type="ECO:0000259" key="1">
    <source>
        <dbReference type="Pfam" id="PF01494"/>
    </source>
</evidence>
<dbReference type="EMBL" id="JBHSDC010000012">
    <property type="protein sequence ID" value="MFC4231710.1"/>
    <property type="molecule type" value="Genomic_DNA"/>
</dbReference>
<dbReference type="Pfam" id="PF01494">
    <property type="entry name" value="FAD_binding_3"/>
    <property type="match status" value="1"/>
</dbReference>
<dbReference type="PRINTS" id="PR00411">
    <property type="entry name" value="PNDRDTASEI"/>
</dbReference>
<keyword evidence="2" id="KW-0503">Monooxygenase</keyword>
<accession>A0ABV8PWU6</accession>
<dbReference type="InterPro" id="IPR002938">
    <property type="entry name" value="FAD-bd"/>
</dbReference>
<reference evidence="3" key="1">
    <citation type="journal article" date="2019" name="Int. J. Syst. Evol. Microbiol.">
        <title>The Global Catalogue of Microorganisms (GCM) 10K type strain sequencing project: providing services to taxonomists for standard genome sequencing and annotation.</title>
        <authorList>
            <consortium name="The Broad Institute Genomics Platform"/>
            <consortium name="The Broad Institute Genome Sequencing Center for Infectious Disease"/>
            <person name="Wu L."/>
            <person name="Ma J."/>
        </authorList>
    </citation>
    <scope>NUCLEOTIDE SEQUENCE [LARGE SCALE GENOMIC DNA]</scope>
    <source>
        <strain evidence="3">CECT 8010</strain>
    </source>
</reference>
<sequence length="415" mass="45721">MVKYSAITIIGAGPAGQVASLFLAKKGIKALLVDKGEHPRVKACADIVGGQAVRILHEIDPELVLQTDFASKYQAIKGTLVHTPNGRSLNIPFVKLKNIEHLPTCIAMPRIEFDNVLHEKIMATGMIDYLPNTAISNWQKDVNTKEWLLLDVKKEPIIRTKLLIIATGSSASLPFTVGNLARDDKHTALGIRGYFTNVTNSTMPDYGEMFFMEKLMPGGLYIGPFNNGLANVNIVMRSDMVKKSGHNLNALFWDAVNTHPILKERFKHAEQVGKLEGCALHLGTKKRPISGEGYMLAGDAGGLIDLISGNGIPQAMISGKIAAEQAAIALAQNDFSAAMLKAYDHKVYKKIDDSLKLSRLMAPAMGSRFFPKLILKWLNFITTRKNAEAQLGLLLNTKTITAHLLNPMFYWKFLR</sequence>
<dbReference type="Gene3D" id="3.50.50.60">
    <property type="entry name" value="FAD/NAD(P)-binding domain"/>
    <property type="match status" value="1"/>
</dbReference>
<gene>
    <name evidence="2" type="ORF">ACFOW1_07400</name>
</gene>
<proteinExistence type="predicted"/>
<dbReference type="SUPFAM" id="SSF51905">
    <property type="entry name" value="FAD/NAD(P)-binding domain"/>
    <property type="match status" value="1"/>
</dbReference>
<protein>
    <submittedName>
        <fullName evidence="2">FAD-dependent monooxygenase</fullName>
    </submittedName>
</protein>
<feature type="domain" description="FAD-binding" evidence="1">
    <location>
        <begin position="7"/>
        <end position="256"/>
    </location>
</feature>
<evidence type="ECO:0000313" key="3">
    <source>
        <dbReference type="Proteomes" id="UP001595906"/>
    </source>
</evidence>
<organism evidence="2 3">
    <name type="scientific">Parasediminibacterium paludis</name>
    <dbReference type="NCBI Taxonomy" id="908966"/>
    <lineage>
        <taxon>Bacteria</taxon>
        <taxon>Pseudomonadati</taxon>
        <taxon>Bacteroidota</taxon>
        <taxon>Chitinophagia</taxon>
        <taxon>Chitinophagales</taxon>
        <taxon>Chitinophagaceae</taxon>
        <taxon>Parasediminibacterium</taxon>
    </lineage>
</organism>
<keyword evidence="3" id="KW-1185">Reference proteome</keyword>
<dbReference type="GO" id="GO:0004497">
    <property type="term" value="F:monooxygenase activity"/>
    <property type="evidence" value="ECO:0007669"/>
    <property type="project" value="UniProtKB-KW"/>
</dbReference>